<gene>
    <name evidence="3" type="ORF">SAMN05421579_10339</name>
</gene>
<dbReference type="AlphaFoldDB" id="A0A1I4YTW9"/>
<accession>A0A1I4YTW9</accession>
<dbReference type="RefSeq" id="WP_092517345.1">
    <property type="nucleotide sequence ID" value="NZ_CAWRAH010000048.1"/>
</dbReference>
<dbReference type="EMBL" id="FOVO01000003">
    <property type="protein sequence ID" value="SFN41397.1"/>
    <property type="molecule type" value="Genomic_DNA"/>
</dbReference>
<feature type="domain" description="Thoeris anti-defense 2-like" evidence="1">
    <location>
        <begin position="36"/>
        <end position="100"/>
    </location>
</feature>
<feature type="domain" description="DUF7823" evidence="2">
    <location>
        <begin position="136"/>
        <end position="242"/>
    </location>
</feature>
<name>A0A1I4YTW9_9GAMM</name>
<keyword evidence="4" id="KW-1185">Reference proteome</keyword>
<organism evidence="3 4">
    <name type="scientific">Xenorhabdus japonica</name>
    <dbReference type="NCBI Taxonomy" id="53341"/>
    <lineage>
        <taxon>Bacteria</taxon>
        <taxon>Pseudomonadati</taxon>
        <taxon>Pseudomonadota</taxon>
        <taxon>Gammaproteobacteria</taxon>
        <taxon>Enterobacterales</taxon>
        <taxon>Morganellaceae</taxon>
        <taxon>Xenorhabdus</taxon>
    </lineage>
</organism>
<dbReference type="Pfam" id="PF25136">
    <property type="entry name" value="DUF7823"/>
    <property type="match status" value="1"/>
</dbReference>
<evidence type="ECO:0000313" key="4">
    <source>
        <dbReference type="Proteomes" id="UP000199011"/>
    </source>
</evidence>
<proteinExistence type="predicted"/>
<evidence type="ECO:0000259" key="1">
    <source>
        <dbReference type="Pfam" id="PF11195"/>
    </source>
</evidence>
<evidence type="ECO:0000313" key="3">
    <source>
        <dbReference type="EMBL" id="SFN41397.1"/>
    </source>
</evidence>
<sequence>MSEVNKPENQQFDLKCPFDPDQYKIKIDAVAAPTGSFPWAIIQVYLGNQLYRSDWEASDEYIRLAPKSANFSPQIEKINESGEFSIWQPTQEDMMACDWKFNCMLSFDLTSGTSKFNHGQDWGYISDRGGWVSGSESPFGTLNIISNKTEIADILAFYWSTYDWLHLIVSSKESHEKVAGLLTKNVYVTVDNTIYNLSASALLSGDDTNDTYTVAYSNNDSRKLGEILKQTNKTKAFCINWR</sequence>
<protein>
    <submittedName>
        <fullName evidence="3">Uncharacterized protein</fullName>
    </submittedName>
</protein>
<dbReference type="Pfam" id="PF11195">
    <property type="entry name" value="Tad2-like"/>
    <property type="match status" value="1"/>
</dbReference>
<dbReference type="OrthoDB" id="6448141at2"/>
<dbReference type="InterPro" id="IPR021361">
    <property type="entry name" value="Tad2-like_dom"/>
</dbReference>
<evidence type="ECO:0000259" key="2">
    <source>
        <dbReference type="Pfam" id="PF25136"/>
    </source>
</evidence>
<dbReference type="InterPro" id="IPR056725">
    <property type="entry name" value="DUF7823"/>
</dbReference>
<dbReference type="Proteomes" id="UP000199011">
    <property type="component" value="Unassembled WGS sequence"/>
</dbReference>
<reference evidence="4" key="1">
    <citation type="submission" date="2016-10" db="EMBL/GenBank/DDBJ databases">
        <authorList>
            <person name="Varghese N."/>
            <person name="Submissions S."/>
        </authorList>
    </citation>
    <scope>NUCLEOTIDE SEQUENCE [LARGE SCALE GENOMIC DNA]</scope>
    <source>
        <strain evidence="4">DSM 16522</strain>
    </source>
</reference>